<accession>A0A9W9U4U9</accession>
<evidence type="ECO:0000313" key="3">
    <source>
        <dbReference type="Proteomes" id="UP001147746"/>
    </source>
</evidence>
<dbReference type="Gene3D" id="3.40.50.1820">
    <property type="entry name" value="alpha/beta hydrolase"/>
    <property type="match status" value="1"/>
</dbReference>
<protein>
    <recommendedName>
        <fullName evidence="1">AB hydrolase-1 domain-containing protein</fullName>
    </recommendedName>
</protein>
<dbReference type="GO" id="GO:0017000">
    <property type="term" value="P:antibiotic biosynthetic process"/>
    <property type="evidence" value="ECO:0007669"/>
    <property type="project" value="UniProtKB-ARBA"/>
</dbReference>
<dbReference type="OrthoDB" id="294702at2759"/>
<evidence type="ECO:0000259" key="1">
    <source>
        <dbReference type="Pfam" id="PF00561"/>
    </source>
</evidence>
<dbReference type="Proteomes" id="UP001147746">
    <property type="component" value="Unassembled WGS sequence"/>
</dbReference>
<name>A0A9W9U4U9_9EURO</name>
<organism evidence="2 3">
    <name type="scientific">Penicillium atrosanguineum</name>
    <dbReference type="NCBI Taxonomy" id="1132637"/>
    <lineage>
        <taxon>Eukaryota</taxon>
        <taxon>Fungi</taxon>
        <taxon>Dikarya</taxon>
        <taxon>Ascomycota</taxon>
        <taxon>Pezizomycotina</taxon>
        <taxon>Eurotiomycetes</taxon>
        <taxon>Eurotiomycetidae</taxon>
        <taxon>Eurotiales</taxon>
        <taxon>Aspergillaceae</taxon>
        <taxon>Penicillium</taxon>
    </lineage>
</organism>
<dbReference type="InterPro" id="IPR050471">
    <property type="entry name" value="AB_hydrolase"/>
</dbReference>
<dbReference type="EMBL" id="JAPZBO010000005">
    <property type="protein sequence ID" value="KAJ5315948.1"/>
    <property type="molecule type" value="Genomic_DNA"/>
</dbReference>
<dbReference type="InterPro" id="IPR000073">
    <property type="entry name" value="AB_hydrolase_1"/>
</dbReference>
<dbReference type="PANTHER" id="PTHR43433">
    <property type="entry name" value="HYDROLASE, ALPHA/BETA FOLD FAMILY PROTEIN"/>
    <property type="match status" value="1"/>
</dbReference>
<comment type="caution">
    <text evidence="2">The sequence shown here is derived from an EMBL/GenBank/DDBJ whole genome shotgun (WGS) entry which is preliminary data.</text>
</comment>
<gene>
    <name evidence="2" type="ORF">N7476_006255</name>
</gene>
<reference evidence="2" key="2">
    <citation type="journal article" date="2023" name="IMA Fungus">
        <title>Comparative genomic study of the Penicillium genus elucidates a diverse pangenome and 15 lateral gene transfer events.</title>
        <authorList>
            <person name="Petersen C."/>
            <person name="Sorensen T."/>
            <person name="Nielsen M.R."/>
            <person name="Sondergaard T.E."/>
            <person name="Sorensen J.L."/>
            <person name="Fitzpatrick D.A."/>
            <person name="Frisvad J.C."/>
            <person name="Nielsen K.L."/>
        </authorList>
    </citation>
    <scope>NUCLEOTIDE SEQUENCE</scope>
    <source>
        <strain evidence="2">IBT 21472</strain>
    </source>
</reference>
<proteinExistence type="predicted"/>
<dbReference type="AlphaFoldDB" id="A0A9W9U4U9"/>
<dbReference type="PANTHER" id="PTHR43433:SF10">
    <property type="entry name" value="AB HYDROLASE-1 DOMAIN-CONTAINING PROTEIN"/>
    <property type="match status" value="1"/>
</dbReference>
<dbReference type="GO" id="GO:0072330">
    <property type="term" value="P:monocarboxylic acid biosynthetic process"/>
    <property type="evidence" value="ECO:0007669"/>
    <property type="project" value="UniProtKB-ARBA"/>
</dbReference>
<dbReference type="InterPro" id="IPR029058">
    <property type="entry name" value="AB_hydrolase_fold"/>
</dbReference>
<reference evidence="2" key="1">
    <citation type="submission" date="2022-12" db="EMBL/GenBank/DDBJ databases">
        <authorList>
            <person name="Petersen C."/>
        </authorList>
    </citation>
    <scope>NUCLEOTIDE SEQUENCE</scope>
    <source>
        <strain evidence="2">IBT 21472</strain>
    </source>
</reference>
<sequence>MSDPLGLISNSRFHRRATFDTACGSLAVSFAEIGCVTGPALLFLPGMFASRYVGIHLHALAERAGVRLLVVDRPGMGASTDVPLSQRVSTWVDLVPRLLAYLGIARVNLVAHSAGTVFLLNIWAQCRELLNPDIFFLAPWVDTANSHVTVMQMAQYIPTKAFTLWHHIPRFFVTQGAPMLATSGGLIRKLTSTSRTGEATEENHVSLDANGRSIEHDYGVLPAEQAELLRHALRFMYDENTVGANSEALQCLRKGDSDWGVCSDYAQFAQMMAEREQSMDDRVRIHAYFAATDALVGSRGQEYFKKCWQAPGIEAIDFIATTVVGTDHDTLIQSEEVWTAIMASIGGRE</sequence>
<dbReference type="Pfam" id="PF00561">
    <property type="entry name" value="Abhydrolase_1"/>
    <property type="match status" value="1"/>
</dbReference>
<feature type="domain" description="AB hydrolase-1" evidence="1">
    <location>
        <begin position="39"/>
        <end position="121"/>
    </location>
</feature>
<evidence type="ECO:0000313" key="2">
    <source>
        <dbReference type="EMBL" id="KAJ5315948.1"/>
    </source>
</evidence>
<dbReference type="SUPFAM" id="SSF53474">
    <property type="entry name" value="alpha/beta-Hydrolases"/>
    <property type="match status" value="1"/>
</dbReference>
<keyword evidence="3" id="KW-1185">Reference proteome</keyword>